<organism evidence="2 3">
    <name type="scientific">Bacillus salipaludis</name>
    <dbReference type="NCBI Taxonomy" id="2547811"/>
    <lineage>
        <taxon>Bacteria</taxon>
        <taxon>Bacillati</taxon>
        <taxon>Bacillota</taxon>
        <taxon>Bacilli</taxon>
        <taxon>Bacillales</taxon>
        <taxon>Bacillaceae</taxon>
        <taxon>Bacillus</taxon>
    </lineage>
</organism>
<dbReference type="InterPro" id="IPR036962">
    <property type="entry name" value="Glyco_hydro_3_N_sf"/>
</dbReference>
<name>A0ABW8RLR4_9BACI</name>
<dbReference type="RefSeq" id="WP_406582005.1">
    <property type="nucleotide sequence ID" value="NZ_JBJHQH010000015.1"/>
</dbReference>
<dbReference type="SUPFAM" id="SSF51445">
    <property type="entry name" value="(Trans)glycosidases"/>
    <property type="match status" value="1"/>
</dbReference>
<dbReference type="Proteomes" id="UP001623041">
    <property type="component" value="Unassembled WGS sequence"/>
</dbReference>
<protein>
    <submittedName>
        <fullName evidence="2">Uncharacterized protein</fullName>
    </submittedName>
</protein>
<gene>
    <name evidence="2" type="ORF">ACJEBI_18670</name>
</gene>
<reference evidence="2 3" key="1">
    <citation type="submission" date="2024-11" db="EMBL/GenBank/DDBJ databases">
        <authorList>
            <person name="Lucas J.A."/>
        </authorList>
    </citation>
    <scope>NUCLEOTIDE SEQUENCE [LARGE SCALE GENOMIC DNA]</scope>
    <source>
        <strain evidence="2 3">Z 5.4</strain>
    </source>
</reference>
<keyword evidence="3" id="KW-1185">Reference proteome</keyword>
<sequence>MDPHFVEGKFNPYPTEGSLLKYHIPTFKAAIAAGVSSVMPYYAFPSNTSADQGLPWYSKTQQFEEVCFALNKAIITDLLRGQLGFKG</sequence>
<evidence type="ECO:0000313" key="3">
    <source>
        <dbReference type="Proteomes" id="UP001623041"/>
    </source>
</evidence>
<accession>A0ABW8RLR4</accession>
<dbReference type="Gene3D" id="3.20.20.300">
    <property type="entry name" value="Glycoside hydrolase, family 3, N-terminal domain"/>
    <property type="match status" value="1"/>
</dbReference>
<comment type="caution">
    <text evidence="2">The sequence shown here is derived from an EMBL/GenBank/DDBJ whole genome shotgun (WGS) entry which is preliminary data.</text>
</comment>
<evidence type="ECO:0000313" key="2">
    <source>
        <dbReference type="EMBL" id="MFK9093492.1"/>
    </source>
</evidence>
<evidence type="ECO:0000256" key="1">
    <source>
        <dbReference type="ARBA" id="ARBA00022801"/>
    </source>
</evidence>
<dbReference type="EMBL" id="JBJHQH010000015">
    <property type="protein sequence ID" value="MFK9093492.1"/>
    <property type="molecule type" value="Genomic_DNA"/>
</dbReference>
<dbReference type="InterPro" id="IPR017853">
    <property type="entry name" value="GH"/>
</dbReference>
<proteinExistence type="predicted"/>
<keyword evidence="1" id="KW-0378">Hydrolase</keyword>